<dbReference type="Pfam" id="PF13520">
    <property type="entry name" value="AA_permease_2"/>
    <property type="match status" value="1"/>
</dbReference>
<feature type="transmembrane region" description="Helical" evidence="9">
    <location>
        <begin position="263"/>
        <end position="284"/>
    </location>
</feature>
<dbReference type="Gene3D" id="1.20.1740.10">
    <property type="entry name" value="Amino acid/polyamine transporter I"/>
    <property type="match status" value="1"/>
</dbReference>
<dbReference type="AlphaFoldDB" id="A0A7G9L003"/>
<accession>A0A7G9L003</accession>
<dbReference type="PANTHER" id="PTHR42770:SF18">
    <property type="entry name" value="ARGININE_AGMATINE ANTIPORTER"/>
    <property type="match status" value="1"/>
</dbReference>
<evidence type="ECO:0000256" key="7">
    <source>
        <dbReference type="ARBA" id="ARBA00023136"/>
    </source>
</evidence>
<feature type="transmembrane region" description="Helical" evidence="9">
    <location>
        <begin position="19"/>
        <end position="37"/>
    </location>
</feature>
<comment type="function">
    <text evidence="8">Major component of the acid-resistance (AR) system allowing enteric pathogens to survive the acidic environment in the stomach. Exchanges extracellular arginine for its intracellular decarboxylation product agmatine (Agm) thereby expelling intracellular protons. Probably undergoes several conformational states in order to translocate the substrate across the membrane; keeps the substrate accessible to only 1 side of the membrane at a time by opening and closing 3 membrane-internal gates.</text>
</comment>
<comment type="similarity">
    <text evidence="2">Belongs to the amino acid-polyamine-organocation (APC) superfamily. Basic amino acid/polyamine antiporter (APA) (TC 2.A.3.2) family.</text>
</comment>
<evidence type="ECO:0000256" key="4">
    <source>
        <dbReference type="ARBA" id="ARBA00022475"/>
    </source>
</evidence>
<gene>
    <name evidence="10" type="ORF">H8M03_07865</name>
</gene>
<feature type="transmembrane region" description="Helical" evidence="9">
    <location>
        <begin position="88"/>
        <end position="107"/>
    </location>
</feature>
<evidence type="ECO:0000256" key="3">
    <source>
        <dbReference type="ARBA" id="ARBA00021069"/>
    </source>
</evidence>
<reference evidence="10 11" key="1">
    <citation type="submission" date="2020-08" db="EMBL/GenBank/DDBJ databases">
        <title>Sphingomonas sp. sand1-3 16S ribosomal RNA gene Genome sequencing and assembly.</title>
        <authorList>
            <person name="Kang M."/>
        </authorList>
    </citation>
    <scope>NUCLEOTIDE SEQUENCE [LARGE SCALE GENOMIC DNA]</scope>
    <source>
        <strain evidence="11">sand1-3</strain>
    </source>
</reference>
<evidence type="ECO:0000256" key="8">
    <source>
        <dbReference type="ARBA" id="ARBA00045636"/>
    </source>
</evidence>
<proteinExistence type="inferred from homology"/>
<sequence>MTGEGDGPRLKRSIGTPGAILLAFNGVLGSAIFALPATLAADFGSFSPWLFPLVALVALLIVIPFAHSAGRFPESGGPAEYGRVFGRFVGFELGWLFYLSRAAAFAANANVLAAYLSRWWVGADQGLARAVILVVVCTLFAGINIAGVRRALAFLGVLTVLKALPLLIIAVAALLATLPLPAPGAMPPLGQFEAGALIVFYAFVGFENAVVPAGETRRPGTVLPRAIFITLGMTTLLYFLVQAAFIGALPGGGTDEKAPLIDLGAWVAGPAGAAVITLAAICSLGGNLHSTMTSTPRVTYALARRGDLPGWFGRVNERFLTPANSIAFLALFAGILALVGSYVWLAIISVLARLFVYAVTIAALPRAPGRAPVAPWLYVLGAAGIALCVWGAAQATWDAWQTLGLLALAGAVLFAIAARKPAATVTPG</sequence>
<feature type="transmembrane region" description="Helical" evidence="9">
    <location>
        <begin position="376"/>
        <end position="393"/>
    </location>
</feature>
<dbReference type="RefSeq" id="WP_187478908.1">
    <property type="nucleotide sequence ID" value="NZ_CP060697.1"/>
</dbReference>
<keyword evidence="11" id="KW-1185">Reference proteome</keyword>
<dbReference type="PANTHER" id="PTHR42770">
    <property type="entry name" value="AMINO ACID TRANSPORTER-RELATED"/>
    <property type="match status" value="1"/>
</dbReference>
<dbReference type="InterPro" id="IPR002293">
    <property type="entry name" value="AA/rel_permease1"/>
</dbReference>
<feature type="transmembrane region" description="Helical" evidence="9">
    <location>
        <begin position="226"/>
        <end position="251"/>
    </location>
</feature>
<evidence type="ECO:0000256" key="9">
    <source>
        <dbReference type="SAM" id="Phobius"/>
    </source>
</evidence>
<evidence type="ECO:0000313" key="10">
    <source>
        <dbReference type="EMBL" id="QNM81952.1"/>
    </source>
</evidence>
<keyword evidence="5 9" id="KW-0812">Transmembrane</keyword>
<feature type="transmembrane region" description="Helical" evidence="9">
    <location>
        <begin position="152"/>
        <end position="176"/>
    </location>
</feature>
<feature type="transmembrane region" description="Helical" evidence="9">
    <location>
        <begin position="319"/>
        <end position="338"/>
    </location>
</feature>
<evidence type="ECO:0000256" key="1">
    <source>
        <dbReference type="ARBA" id="ARBA00004651"/>
    </source>
</evidence>
<evidence type="ECO:0000313" key="11">
    <source>
        <dbReference type="Proteomes" id="UP000515861"/>
    </source>
</evidence>
<dbReference type="GO" id="GO:0022857">
    <property type="term" value="F:transmembrane transporter activity"/>
    <property type="evidence" value="ECO:0007669"/>
    <property type="project" value="InterPro"/>
</dbReference>
<keyword evidence="7 9" id="KW-0472">Membrane</keyword>
<dbReference type="Proteomes" id="UP000515861">
    <property type="component" value="Chromosome"/>
</dbReference>
<keyword evidence="6 9" id="KW-1133">Transmembrane helix</keyword>
<organism evidence="10 11">
    <name type="scientific">Sphingomonas sabuli</name>
    <dbReference type="NCBI Taxonomy" id="2764186"/>
    <lineage>
        <taxon>Bacteria</taxon>
        <taxon>Pseudomonadati</taxon>
        <taxon>Pseudomonadota</taxon>
        <taxon>Alphaproteobacteria</taxon>
        <taxon>Sphingomonadales</taxon>
        <taxon>Sphingomonadaceae</taxon>
        <taxon>Sphingomonas</taxon>
    </lineage>
</organism>
<feature type="transmembrane region" description="Helical" evidence="9">
    <location>
        <begin position="127"/>
        <end position="145"/>
    </location>
</feature>
<dbReference type="InterPro" id="IPR050367">
    <property type="entry name" value="APC_superfamily"/>
</dbReference>
<feature type="transmembrane region" description="Helical" evidence="9">
    <location>
        <begin position="399"/>
        <end position="418"/>
    </location>
</feature>
<name>A0A7G9L003_9SPHN</name>
<evidence type="ECO:0000256" key="2">
    <source>
        <dbReference type="ARBA" id="ARBA00008220"/>
    </source>
</evidence>
<protein>
    <recommendedName>
        <fullName evidence="3">Arginine/agmatine antiporter</fullName>
    </recommendedName>
</protein>
<keyword evidence="4" id="KW-1003">Cell membrane</keyword>
<feature type="transmembrane region" description="Helical" evidence="9">
    <location>
        <begin position="49"/>
        <end position="67"/>
    </location>
</feature>
<feature type="transmembrane region" description="Helical" evidence="9">
    <location>
        <begin position="196"/>
        <end position="214"/>
    </location>
</feature>
<comment type="subcellular location">
    <subcellularLocation>
        <location evidence="1">Cell membrane</location>
        <topology evidence="1">Multi-pass membrane protein</topology>
    </subcellularLocation>
</comment>
<evidence type="ECO:0000256" key="6">
    <source>
        <dbReference type="ARBA" id="ARBA00022989"/>
    </source>
</evidence>
<evidence type="ECO:0000256" key="5">
    <source>
        <dbReference type="ARBA" id="ARBA00022692"/>
    </source>
</evidence>
<dbReference type="KEGG" id="ssau:H8M03_07865"/>
<dbReference type="GO" id="GO:0005886">
    <property type="term" value="C:plasma membrane"/>
    <property type="evidence" value="ECO:0007669"/>
    <property type="project" value="UniProtKB-SubCell"/>
</dbReference>
<dbReference type="EMBL" id="CP060697">
    <property type="protein sequence ID" value="QNM81952.1"/>
    <property type="molecule type" value="Genomic_DNA"/>
</dbReference>
<dbReference type="PIRSF" id="PIRSF006060">
    <property type="entry name" value="AA_transporter"/>
    <property type="match status" value="1"/>
</dbReference>